<evidence type="ECO:0000256" key="1">
    <source>
        <dbReference type="SAM" id="SignalP"/>
    </source>
</evidence>
<gene>
    <name evidence="2" type="ORF">J2W36_004601</name>
</gene>
<protein>
    <submittedName>
        <fullName evidence="2">Uncharacterized protein</fullName>
    </submittedName>
</protein>
<evidence type="ECO:0000313" key="2">
    <source>
        <dbReference type="EMBL" id="MDP9902324.1"/>
    </source>
</evidence>
<dbReference type="EMBL" id="JAUSRO010000017">
    <property type="protein sequence ID" value="MDP9902324.1"/>
    <property type="molecule type" value="Genomic_DNA"/>
</dbReference>
<dbReference type="Proteomes" id="UP001226867">
    <property type="component" value="Unassembled WGS sequence"/>
</dbReference>
<sequence>MKSLAPTFLAALMGAGSSAQAAEREDTDVQWRLVGSGLSRHSSRADGRIEVPAYGVQQCSEDAGGTQCTRRIVPARRGYESRNFGMGIQRLQSGADAPARRDILFATALRDSYDQPGLMVGWGRTWPLASWGSFSLDAGVAAGLWYRTTIKGEAPAGRVTYCPSGYRPNAASCPASPNELYLETVLQRKIVPFVLPLASITERRTRLGLDISFLPRYRMDGRTAPSTLMVQLSYQLSF</sequence>
<organism evidence="2 3">
    <name type="scientific">Variovorax ginsengisoli</name>
    <dbReference type="NCBI Taxonomy" id="363844"/>
    <lineage>
        <taxon>Bacteria</taxon>
        <taxon>Pseudomonadati</taxon>
        <taxon>Pseudomonadota</taxon>
        <taxon>Betaproteobacteria</taxon>
        <taxon>Burkholderiales</taxon>
        <taxon>Comamonadaceae</taxon>
        <taxon>Variovorax</taxon>
    </lineage>
</organism>
<proteinExistence type="predicted"/>
<feature type="chain" id="PRO_5047493225" evidence="1">
    <location>
        <begin position="22"/>
        <end position="238"/>
    </location>
</feature>
<feature type="signal peptide" evidence="1">
    <location>
        <begin position="1"/>
        <end position="21"/>
    </location>
</feature>
<accession>A0ABT9SDA7</accession>
<dbReference type="Gene3D" id="2.40.160.20">
    <property type="match status" value="1"/>
</dbReference>
<dbReference type="RefSeq" id="WP_307692071.1">
    <property type="nucleotide sequence ID" value="NZ_JAUSRO010000017.1"/>
</dbReference>
<comment type="caution">
    <text evidence="2">The sequence shown here is derived from an EMBL/GenBank/DDBJ whole genome shotgun (WGS) entry which is preliminary data.</text>
</comment>
<evidence type="ECO:0000313" key="3">
    <source>
        <dbReference type="Proteomes" id="UP001226867"/>
    </source>
</evidence>
<keyword evidence="3" id="KW-1185">Reference proteome</keyword>
<name>A0ABT9SDA7_9BURK</name>
<reference evidence="2 3" key="1">
    <citation type="submission" date="2023-07" db="EMBL/GenBank/DDBJ databases">
        <title>Sorghum-associated microbial communities from plants grown in Nebraska, USA.</title>
        <authorList>
            <person name="Schachtman D."/>
        </authorList>
    </citation>
    <scope>NUCLEOTIDE SEQUENCE [LARGE SCALE GENOMIC DNA]</scope>
    <source>
        <strain evidence="2 3">DS1607</strain>
    </source>
</reference>
<keyword evidence="1" id="KW-0732">Signal</keyword>